<evidence type="ECO:0000256" key="1">
    <source>
        <dbReference type="SAM" id="MobiDB-lite"/>
    </source>
</evidence>
<dbReference type="OrthoDB" id="9762378at2"/>
<dbReference type="RefSeq" id="WP_015334591.1">
    <property type="nucleotide sequence ID" value="NC_020054.1"/>
</dbReference>
<dbReference type="KEGG" id="fae:FAES_5495"/>
<dbReference type="InterPro" id="IPR016176">
    <property type="entry name" value="Cbl-dep_enz_cat"/>
</dbReference>
<dbReference type="PANTHER" id="PTHR48101:SF1">
    <property type="entry name" value="METHYLMALONYL-COA MUTASE, LARGE SUBUNIT"/>
    <property type="match status" value="1"/>
</dbReference>
<dbReference type="PANTHER" id="PTHR48101">
    <property type="entry name" value="METHYLMALONYL-COA MUTASE, MITOCHONDRIAL-RELATED"/>
    <property type="match status" value="1"/>
</dbReference>
<organism evidence="3 4">
    <name type="scientific">Fibrella aestuarina BUZ 2</name>
    <dbReference type="NCBI Taxonomy" id="1166018"/>
    <lineage>
        <taxon>Bacteria</taxon>
        <taxon>Pseudomonadati</taxon>
        <taxon>Bacteroidota</taxon>
        <taxon>Cytophagia</taxon>
        <taxon>Cytophagales</taxon>
        <taxon>Spirosomataceae</taxon>
        <taxon>Fibrella</taxon>
    </lineage>
</organism>
<gene>
    <name evidence="3" type="primary">mutA</name>
    <name evidence="3" type="ORF">FAES_5495</name>
</gene>
<dbReference type="Proteomes" id="UP000011058">
    <property type="component" value="Chromosome"/>
</dbReference>
<dbReference type="Pfam" id="PF01642">
    <property type="entry name" value="MM_CoA_mutase"/>
    <property type="match status" value="1"/>
</dbReference>
<dbReference type="Gene3D" id="3.20.20.240">
    <property type="entry name" value="Methylmalonyl-CoA mutase"/>
    <property type="match status" value="1"/>
</dbReference>
<dbReference type="PATRIC" id="fig|1166018.3.peg.2479"/>
<evidence type="ECO:0000313" key="4">
    <source>
        <dbReference type="Proteomes" id="UP000011058"/>
    </source>
</evidence>
<accession>I0KH91</accession>
<keyword evidence="3" id="KW-0413">Isomerase</keyword>
<dbReference type="GO" id="GO:0004494">
    <property type="term" value="F:methylmalonyl-CoA mutase activity"/>
    <property type="evidence" value="ECO:0007669"/>
    <property type="project" value="UniProtKB-EC"/>
</dbReference>
<dbReference type="InterPro" id="IPR006099">
    <property type="entry name" value="MeMalonylCoA_mutase_a/b_cat"/>
</dbReference>
<feature type="region of interest" description="Disordered" evidence="1">
    <location>
        <begin position="405"/>
        <end position="425"/>
    </location>
</feature>
<keyword evidence="4" id="KW-1185">Reference proteome</keyword>
<feature type="domain" description="Methylmalonyl-CoA mutase alpha/beta chain catalytic" evidence="2">
    <location>
        <begin position="145"/>
        <end position="413"/>
    </location>
</feature>
<dbReference type="STRING" id="1166018.FAES_5495"/>
<evidence type="ECO:0000259" key="2">
    <source>
        <dbReference type="Pfam" id="PF01642"/>
    </source>
</evidence>
<dbReference type="SUPFAM" id="SSF51703">
    <property type="entry name" value="Cobalamin (vitamin B12)-dependent enzymes"/>
    <property type="match status" value="1"/>
</dbReference>
<dbReference type="EMBL" id="HE796683">
    <property type="protein sequence ID" value="CCH03494.1"/>
    <property type="molecule type" value="Genomic_DNA"/>
</dbReference>
<sequence>MQHTFPSLTYVDWLAQVQKDLKDPGAYETLRWATPEGFTAEPYYTAEHVGTLPLAAIQAAQRTQPGWLNAPAYTIDATDVRAQNTVLREAIANGADALLLHVPADINLSLLLNGIKLSDTPVCFAVTGNGEAFMAALQNVAPYQLRGGLMGPPNQPVSQLVNSLKKAEESPQFRVIHIDGVVIHNAGATATQELAFTLAQLADTFDQLTEAGFAAEQLAAKTTIRLAVGTSYFLEIAKLRALRVLLARFGAGYGLTATPFLVHGETSAFYEAAATPYTNLLRNTTEAMAAVIGGCDWLTVRPYDAVLAESVTEFSQRIARNVSTLLLEESQFGRVADPSAGSYYIETLTHQLVEAAWALFLAVEQKGGYANAAGYVREAIDAAYEAKRTAVQQGRVLVGVTKFRHDEGSTPPTPAPIAAQASGLPTRRLAESFE</sequence>
<dbReference type="AlphaFoldDB" id="I0KH91"/>
<name>I0KH91_9BACT</name>
<proteinExistence type="predicted"/>
<dbReference type="EC" id="5.4.99.2" evidence="3"/>
<protein>
    <submittedName>
        <fullName evidence="3">Methylmalonyl-CoA mutase</fullName>
        <ecNumber evidence="3">5.4.99.2</ecNumber>
    </submittedName>
</protein>
<dbReference type="HOGENOM" id="CLU_009523_6_1_10"/>
<dbReference type="eggNOG" id="COG1884">
    <property type="taxonomic scope" value="Bacteria"/>
</dbReference>
<reference evidence="3 4" key="1">
    <citation type="journal article" date="2012" name="J. Bacteriol.">
        <title>Genome Sequence of Fibrella aestuarina BUZ 2T, a Filamentous Marine Bacterium.</title>
        <authorList>
            <person name="Filippini M."/>
            <person name="Qi W."/>
            <person name="Blom J."/>
            <person name="Goesmann A."/>
            <person name="Smits T.H."/>
            <person name="Bagheri H.C."/>
        </authorList>
    </citation>
    <scope>NUCLEOTIDE SEQUENCE [LARGE SCALE GENOMIC DNA]</scope>
    <source>
        <strain evidence="4">BUZ 2T</strain>
    </source>
</reference>
<evidence type="ECO:0000313" key="3">
    <source>
        <dbReference type="EMBL" id="CCH03494.1"/>
    </source>
</evidence>
<dbReference type="GO" id="GO:0031419">
    <property type="term" value="F:cobalamin binding"/>
    <property type="evidence" value="ECO:0007669"/>
    <property type="project" value="InterPro"/>
</dbReference>